<keyword evidence="2" id="KW-1185">Reference proteome</keyword>
<accession>E0NJG4</accession>
<reference evidence="1 2" key="1">
    <citation type="submission" date="2010-07" db="EMBL/GenBank/DDBJ databases">
        <authorList>
            <person name="Muzny D."/>
            <person name="Qin X."/>
            <person name="Deng J."/>
            <person name="Jiang H."/>
            <person name="Liu Y."/>
            <person name="Qu J."/>
            <person name="Song X.-Z."/>
            <person name="Zhang L."/>
            <person name="Thornton R."/>
            <person name="Coyle M."/>
            <person name="Francisco L."/>
            <person name="Jackson L."/>
            <person name="Javaid M."/>
            <person name="Korchina V."/>
            <person name="Kovar C."/>
            <person name="Mata R."/>
            <person name="Mathew T."/>
            <person name="Ngo R."/>
            <person name="Nguyen L."/>
            <person name="Nguyen N."/>
            <person name="Okwuonu G."/>
            <person name="Ongeri F."/>
            <person name="Pham C."/>
            <person name="Simmons D."/>
            <person name="Wilczek-Boney K."/>
            <person name="Hale W."/>
            <person name="Jakkamsetti A."/>
            <person name="Pham P."/>
            <person name="Ruth R."/>
            <person name="San Lucas F."/>
            <person name="Warren J."/>
            <person name="Zhang J."/>
            <person name="Zhao Z."/>
            <person name="Zhou C."/>
            <person name="Zhu D."/>
            <person name="Lee S."/>
            <person name="Bess C."/>
            <person name="Blankenburg K."/>
            <person name="Forbes L."/>
            <person name="Fu Q."/>
            <person name="Gubbala S."/>
            <person name="Hirani K."/>
            <person name="Jayaseelan J.C."/>
            <person name="Lara F."/>
            <person name="Munidasa M."/>
            <person name="Palculict T."/>
            <person name="Patil S."/>
            <person name="Pu L.-L."/>
            <person name="Saada N."/>
            <person name="Tang L."/>
            <person name="Weissenberger G."/>
            <person name="Zhu Y."/>
            <person name="Hemphill L."/>
            <person name="Shang Y."/>
            <person name="Youmans B."/>
            <person name="Ayvaz T."/>
            <person name="Ross M."/>
            <person name="Santibanez J."/>
            <person name="Aqrawi P."/>
            <person name="Gross S."/>
            <person name="Joshi V."/>
            <person name="Fowler G."/>
            <person name="Nazareth L."/>
            <person name="Reid J."/>
            <person name="Worley K."/>
            <person name="Petrosino J."/>
            <person name="Highlander S."/>
            <person name="Gibbs R."/>
        </authorList>
    </citation>
    <scope>NUCLEOTIDE SEQUENCE [LARGE SCALE GENOMIC DNA]</scope>
    <source>
        <strain evidence="1 2">ATCC BAA-1640</strain>
    </source>
</reference>
<dbReference type="EMBL" id="AEEH01000018">
    <property type="protein sequence ID" value="EFM25984.1"/>
    <property type="molecule type" value="Genomic_DNA"/>
</dbReference>
<sequence length="176" mass="21045">MDKIILYGFTKDLNLKLQAIAKEFEIETIYTGDKDLKVPMEDILNYKKSEPDYKNFSHDISFIFFSNMDRNKLYDFLKVANKMGINLPHKSVATPNNLRWTLEYLMDHIKDEHRVVTKWKKLGEYVKRLESDETIEIEKEVRDEIIEKAHSFKTDMNLTEEMIDELILKIEEYLKD</sequence>
<evidence type="ECO:0008006" key="3">
    <source>
        <dbReference type="Google" id="ProtNLM"/>
    </source>
</evidence>
<dbReference type="AlphaFoldDB" id="E0NJG4"/>
<dbReference type="HOGENOM" id="CLU_1516540_0_0_9"/>
<evidence type="ECO:0000313" key="1">
    <source>
        <dbReference type="EMBL" id="EFM25984.1"/>
    </source>
</evidence>
<proteinExistence type="predicted"/>
<dbReference type="OrthoDB" id="2053609at2"/>
<dbReference type="InterPro" id="IPR016621">
    <property type="entry name" value="UCP014543"/>
</dbReference>
<name>E0NJG4_9FIRM</name>
<gene>
    <name evidence="1" type="ORF">HMPREF9225_0303</name>
</gene>
<organism evidence="1 2">
    <name type="scientific">Peptoniphilus duerdenii ATCC BAA-1640</name>
    <dbReference type="NCBI Taxonomy" id="862517"/>
    <lineage>
        <taxon>Bacteria</taxon>
        <taxon>Bacillati</taxon>
        <taxon>Bacillota</taxon>
        <taxon>Tissierellia</taxon>
        <taxon>Tissierellales</taxon>
        <taxon>Peptoniphilaceae</taxon>
        <taxon>Peptoniphilus</taxon>
    </lineage>
</organism>
<protein>
    <recommendedName>
        <fullName evidence="3">DUF3783 domain-containing protein</fullName>
    </recommendedName>
</protein>
<dbReference type="Proteomes" id="UP000003280">
    <property type="component" value="Unassembled WGS sequence"/>
</dbReference>
<comment type="caution">
    <text evidence="1">The sequence shown here is derived from an EMBL/GenBank/DDBJ whole genome shotgun (WGS) entry which is preliminary data.</text>
</comment>
<dbReference type="STRING" id="862517.HMPREF9225_0303"/>
<dbReference type="Pfam" id="PF12646">
    <property type="entry name" value="DUF3783"/>
    <property type="match status" value="1"/>
</dbReference>
<dbReference type="RefSeq" id="WP_008901139.1">
    <property type="nucleotide sequence ID" value="NZ_GL397071.1"/>
</dbReference>
<evidence type="ECO:0000313" key="2">
    <source>
        <dbReference type="Proteomes" id="UP000003280"/>
    </source>
</evidence>